<comment type="similarity">
    <text evidence="1">Belongs to the ZapA family. Type 1 subfamily.</text>
</comment>
<dbReference type="KEGG" id="prh:LT40_17870"/>
<dbReference type="STRING" id="216142.LT40_17870"/>
<gene>
    <name evidence="3" type="ORF">LT40_17870</name>
</gene>
<dbReference type="HOGENOM" id="CLU_116623_6_0_6"/>
<evidence type="ECO:0000256" key="1">
    <source>
        <dbReference type="ARBA" id="ARBA00010074"/>
    </source>
</evidence>
<name>A0A089YRT4_9PSED</name>
<dbReference type="eggNOG" id="COG3027">
    <property type="taxonomic scope" value="Bacteria"/>
</dbReference>
<evidence type="ECO:0000256" key="2">
    <source>
        <dbReference type="ARBA" id="ARBA00023054"/>
    </source>
</evidence>
<proteinExistence type="inferred from homology"/>
<evidence type="ECO:0000313" key="3">
    <source>
        <dbReference type="EMBL" id="AIS19163.1"/>
    </source>
</evidence>
<keyword evidence="4" id="KW-1185">Reference proteome</keyword>
<dbReference type="SUPFAM" id="SSF102829">
    <property type="entry name" value="Cell division protein ZapA-like"/>
    <property type="match status" value="1"/>
</dbReference>
<organism evidence="3 4">
    <name type="scientific">Pseudomonas rhizosphaerae</name>
    <dbReference type="NCBI Taxonomy" id="216142"/>
    <lineage>
        <taxon>Bacteria</taxon>
        <taxon>Pseudomonadati</taxon>
        <taxon>Pseudomonadota</taxon>
        <taxon>Gammaproteobacteria</taxon>
        <taxon>Pseudomonadales</taxon>
        <taxon>Pseudomonadaceae</taxon>
        <taxon>Pseudomonas</taxon>
    </lineage>
</organism>
<dbReference type="EMBL" id="CP009533">
    <property type="protein sequence ID" value="AIS19163.1"/>
    <property type="molecule type" value="Genomic_DNA"/>
</dbReference>
<dbReference type="RefSeq" id="WP_043192387.1">
    <property type="nucleotide sequence ID" value="NZ_CP009533.1"/>
</dbReference>
<dbReference type="InterPro" id="IPR007838">
    <property type="entry name" value="Cell_div_ZapA-like"/>
</dbReference>
<dbReference type="Pfam" id="PF05164">
    <property type="entry name" value="ZapA"/>
    <property type="match status" value="1"/>
</dbReference>
<evidence type="ECO:0000313" key="4">
    <source>
        <dbReference type="Proteomes" id="UP000029499"/>
    </source>
</evidence>
<dbReference type="AlphaFoldDB" id="A0A089YRT4"/>
<keyword evidence="2" id="KW-0175">Coiled coil</keyword>
<reference evidence="3 4" key="1">
    <citation type="journal article" date="2015" name="J. Biotechnol.">
        <title>Complete genome sequence of Pseudomonas rhizosphaerae IH5T (=DSM 16299T), a phosphate-solubilizing rhizobacterium for bacterial biofertilizer.</title>
        <authorList>
            <person name="Kwak Y."/>
            <person name="Jung B.K."/>
            <person name="Shin J.H."/>
        </authorList>
    </citation>
    <scope>NUCLEOTIDE SEQUENCE [LARGE SCALE GENOMIC DNA]</scope>
    <source>
        <strain evidence="3">DSM 16299</strain>
    </source>
</reference>
<dbReference type="Proteomes" id="UP000029499">
    <property type="component" value="Chromosome"/>
</dbReference>
<protein>
    <submittedName>
        <fullName evidence="3">ZapA</fullName>
    </submittedName>
</protein>
<accession>A0A089YRT4</accession>
<dbReference type="Gene3D" id="3.30.160.880">
    <property type="entry name" value="Cell division protein ZapA protomer, N-terminal domain"/>
    <property type="match status" value="1"/>
</dbReference>
<dbReference type="OrthoDB" id="6904039at2"/>
<dbReference type="InterPro" id="IPR042233">
    <property type="entry name" value="Cell_div_ZapA_N"/>
</dbReference>
<dbReference type="InterPro" id="IPR036192">
    <property type="entry name" value="Cell_div_ZapA-like_sf"/>
</dbReference>
<sequence length="97" mass="10612">MNLDDGVEVFSILGNEYSVKAPPGEQQALRQAFGMLERTLAQTKRSHPTLVGDRLLVLAALNLCQRQVELSQGHAQAMDQCKSRIDALVSRCSDTGN</sequence>